<feature type="domain" description="ABC transmembrane type-1" evidence="9">
    <location>
        <begin position="86"/>
        <end position="266"/>
    </location>
</feature>
<name>A0ABV6F872_9MICC</name>
<feature type="transmembrane region" description="Helical" evidence="7">
    <location>
        <begin position="32"/>
        <end position="52"/>
    </location>
</feature>
<comment type="subcellular location">
    <subcellularLocation>
        <location evidence="1 7">Cell membrane</location>
        <topology evidence="1 7">Multi-pass membrane protein</topology>
    </subcellularLocation>
</comment>
<evidence type="ECO:0000256" key="8">
    <source>
        <dbReference type="SAM" id="MobiDB-lite"/>
    </source>
</evidence>
<proteinExistence type="inferred from homology"/>
<dbReference type="PANTHER" id="PTHR30151">
    <property type="entry name" value="ALKANE SULFONATE ABC TRANSPORTER-RELATED, MEMBRANE SUBUNIT"/>
    <property type="match status" value="1"/>
</dbReference>
<dbReference type="InterPro" id="IPR000515">
    <property type="entry name" value="MetI-like"/>
</dbReference>
<comment type="similarity">
    <text evidence="7">Belongs to the binding-protein-dependent transport system permease family.</text>
</comment>
<dbReference type="CDD" id="cd06261">
    <property type="entry name" value="TM_PBP2"/>
    <property type="match status" value="1"/>
</dbReference>
<accession>A0ABV6F872</accession>
<evidence type="ECO:0000256" key="2">
    <source>
        <dbReference type="ARBA" id="ARBA00022448"/>
    </source>
</evidence>
<sequence>MTATANRPVSQSQSPPERSMARRRRSVWKNVGGERIAAIVTPLGLLVLWEIASRFGLINPQFFPAPTTIALKAAEMISTGELFEATWISVRRLSIGFVIGAVPGVVIGIIMGLNRWVRTIAEPIIAATYPIPKTAIFPLLLIIFGLGESSKIAVVAIGVFFPVVVNTAAGVMGIGRIHHEVGKNFGASRLQVFRTIALPGATPLIIAGMKLGVGMSLMLIVVAEMLGGTDGLGFLIWNSWSTFQVETMYVALVVISVLGVVMTFVLAEVGRLLTPWSQHDR</sequence>
<dbReference type="PROSITE" id="PS50928">
    <property type="entry name" value="ABC_TM1"/>
    <property type="match status" value="1"/>
</dbReference>
<dbReference type="EMBL" id="JBHLWH010000042">
    <property type="protein sequence ID" value="MFC0249729.1"/>
    <property type="molecule type" value="Genomic_DNA"/>
</dbReference>
<reference evidence="10 11" key="1">
    <citation type="submission" date="2024-09" db="EMBL/GenBank/DDBJ databases">
        <authorList>
            <person name="Sun Q."/>
            <person name="Mori K."/>
        </authorList>
    </citation>
    <scope>NUCLEOTIDE SEQUENCE [LARGE SCALE GENOMIC DNA]</scope>
    <source>
        <strain evidence="10 11">CCM 7609</strain>
    </source>
</reference>
<evidence type="ECO:0000256" key="6">
    <source>
        <dbReference type="ARBA" id="ARBA00023136"/>
    </source>
</evidence>
<evidence type="ECO:0000256" key="4">
    <source>
        <dbReference type="ARBA" id="ARBA00022692"/>
    </source>
</evidence>
<evidence type="ECO:0000256" key="3">
    <source>
        <dbReference type="ARBA" id="ARBA00022475"/>
    </source>
</evidence>
<feature type="region of interest" description="Disordered" evidence="8">
    <location>
        <begin position="1"/>
        <end position="24"/>
    </location>
</feature>
<feature type="transmembrane region" description="Helical" evidence="7">
    <location>
        <begin position="249"/>
        <end position="267"/>
    </location>
</feature>
<gene>
    <name evidence="10" type="ORF">ACFFIO_14585</name>
</gene>
<dbReference type="InterPro" id="IPR035906">
    <property type="entry name" value="MetI-like_sf"/>
</dbReference>
<feature type="transmembrane region" description="Helical" evidence="7">
    <location>
        <begin position="217"/>
        <end position="237"/>
    </location>
</feature>
<feature type="compositionally biased region" description="Polar residues" evidence="8">
    <location>
        <begin position="1"/>
        <end position="16"/>
    </location>
</feature>
<dbReference type="Gene3D" id="1.10.3720.10">
    <property type="entry name" value="MetI-like"/>
    <property type="match status" value="1"/>
</dbReference>
<evidence type="ECO:0000256" key="7">
    <source>
        <dbReference type="RuleBase" id="RU363032"/>
    </source>
</evidence>
<dbReference type="SUPFAM" id="SSF161098">
    <property type="entry name" value="MetI-like"/>
    <property type="match status" value="1"/>
</dbReference>
<feature type="transmembrane region" description="Helical" evidence="7">
    <location>
        <begin position="152"/>
        <end position="171"/>
    </location>
</feature>
<evidence type="ECO:0000259" key="9">
    <source>
        <dbReference type="PROSITE" id="PS50928"/>
    </source>
</evidence>
<keyword evidence="5 7" id="KW-1133">Transmembrane helix</keyword>
<evidence type="ECO:0000313" key="11">
    <source>
        <dbReference type="Proteomes" id="UP001589766"/>
    </source>
</evidence>
<evidence type="ECO:0000256" key="5">
    <source>
        <dbReference type="ARBA" id="ARBA00022989"/>
    </source>
</evidence>
<keyword evidence="6 7" id="KW-0472">Membrane</keyword>
<keyword evidence="3" id="KW-1003">Cell membrane</keyword>
<comment type="caution">
    <text evidence="10">The sequence shown here is derived from an EMBL/GenBank/DDBJ whole genome shotgun (WGS) entry which is preliminary data.</text>
</comment>
<keyword evidence="11" id="KW-1185">Reference proteome</keyword>
<dbReference type="Proteomes" id="UP001589766">
    <property type="component" value="Unassembled WGS sequence"/>
</dbReference>
<organism evidence="10 11">
    <name type="scientific">Citricoccus parietis</name>
    <dbReference type="NCBI Taxonomy" id="592307"/>
    <lineage>
        <taxon>Bacteria</taxon>
        <taxon>Bacillati</taxon>
        <taxon>Actinomycetota</taxon>
        <taxon>Actinomycetes</taxon>
        <taxon>Micrococcales</taxon>
        <taxon>Micrococcaceae</taxon>
        <taxon>Citricoccus</taxon>
    </lineage>
</organism>
<dbReference type="RefSeq" id="WP_378042907.1">
    <property type="nucleotide sequence ID" value="NZ_JBHLWH010000042.1"/>
</dbReference>
<dbReference type="PANTHER" id="PTHR30151:SF0">
    <property type="entry name" value="ABC TRANSPORTER PERMEASE PROTEIN MJ0413-RELATED"/>
    <property type="match status" value="1"/>
</dbReference>
<protein>
    <submittedName>
        <fullName evidence="10">ABC transporter permease</fullName>
    </submittedName>
</protein>
<keyword evidence="2 7" id="KW-0813">Transport</keyword>
<keyword evidence="4 7" id="KW-0812">Transmembrane</keyword>
<evidence type="ECO:0000256" key="1">
    <source>
        <dbReference type="ARBA" id="ARBA00004651"/>
    </source>
</evidence>
<evidence type="ECO:0000313" key="10">
    <source>
        <dbReference type="EMBL" id="MFC0249729.1"/>
    </source>
</evidence>
<feature type="transmembrane region" description="Helical" evidence="7">
    <location>
        <begin position="93"/>
        <end position="113"/>
    </location>
</feature>
<feature type="transmembrane region" description="Helical" evidence="7">
    <location>
        <begin position="125"/>
        <end position="146"/>
    </location>
</feature>
<dbReference type="Pfam" id="PF00528">
    <property type="entry name" value="BPD_transp_1"/>
    <property type="match status" value="1"/>
</dbReference>